<dbReference type="Proteomes" id="UP000740413">
    <property type="component" value="Unassembled WGS sequence"/>
</dbReference>
<reference evidence="3" key="1">
    <citation type="submission" date="2023-07" db="EMBL/GenBank/DDBJ databases">
        <title>Zobellia barbeyronii sp. nov., a new marine flavobacterium, isolated from green and red algae.</title>
        <authorList>
            <person name="Nedashkovskaya O.I."/>
            <person name="Otstavnykh N."/>
            <person name="Zhukova N."/>
            <person name="Guzev K."/>
            <person name="Chausova V."/>
            <person name="Tekutyeva L."/>
            <person name="Mikhailov V."/>
            <person name="Isaeva M."/>
        </authorList>
    </citation>
    <scope>NUCLEOTIDE SEQUENCE [LARGE SCALE GENOMIC DNA]</scope>
    <source>
        <strain evidence="3">KMM 6746</strain>
    </source>
</reference>
<evidence type="ECO:0000313" key="3">
    <source>
        <dbReference type="Proteomes" id="UP000740413"/>
    </source>
</evidence>
<dbReference type="Pfam" id="PF03235">
    <property type="entry name" value="GmrSD_N"/>
    <property type="match status" value="1"/>
</dbReference>
<dbReference type="InterPro" id="IPR004919">
    <property type="entry name" value="GmrSD_N"/>
</dbReference>
<protein>
    <submittedName>
        <fullName evidence="2">DUF262 domain-containing protein</fullName>
    </submittedName>
</protein>
<dbReference type="PANTHER" id="PTHR37292">
    <property type="entry name" value="VNG6097C"/>
    <property type="match status" value="1"/>
</dbReference>
<dbReference type="PANTHER" id="PTHR37292:SF2">
    <property type="entry name" value="DUF262 DOMAIN-CONTAINING PROTEIN"/>
    <property type="match status" value="1"/>
</dbReference>
<sequence>MSVNYTRDPNSIRMLMNKLVDKHLYLPEFQRDFTWNIERSVDLFDSIARGIFIGALIESKPKFPLSCREIDNRPRKGRGSRAKLKEFNFKAKDFDNNDHYVLLDGQQRVTSLYRALYGIDDIYFILKKPSELPSVGIEQPDIIEVIDGFSFRKIDDRLCFTVNEIYKNPASKEKVLREGIFDSEWETVKDNPEYVNLEEEYFDCLLNIRHEFNKILDDKTLLSVFLLDMDLEKFCLFFERSNSKGVNLNFTDIITAKVYVGFKLGKEVEKLSEDYTIPINSSIVESIIRYISFLEADKVDKKTILTELEAAHFNKHWELIAKLFDKVHSYLLSDGLVINFSWLNYKTMLIPMAHFLKNLPHQDFSQMTQIQLKYFNFWFYSSLINMRYGGGMAGSTNNVIVEDCKLLESLAINRVITKNEFKKLKIKIDKDELINLTSKGASFNGIMSVLNHKDRFKNWSNTVLVNTSVKIDVHHIFPKKFVSEQFGEESYESENVDTILNKAVIEKLSNQKYGAKAPSIYLTETPLSVNGRMKECLDTHLIPNYEKLVDGSYNTDYKQFISDRFELIYASIKSELLDFQDEILKEN</sequence>
<organism evidence="2 3">
    <name type="scientific">Zobellia barbeyronii</name>
    <dbReference type="NCBI Taxonomy" id="2748009"/>
    <lineage>
        <taxon>Bacteria</taxon>
        <taxon>Pseudomonadati</taxon>
        <taxon>Bacteroidota</taxon>
        <taxon>Flavobacteriia</taxon>
        <taxon>Flavobacteriales</taxon>
        <taxon>Flavobacteriaceae</taxon>
        <taxon>Zobellia</taxon>
    </lineage>
</organism>
<accession>A0ABS5WBS4</accession>
<proteinExistence type="predicted"/>
<name>A0ABS5WBS4_9FLAO</name>
<dbReference type="RefSeq" id="WP_214611062.1">
    <property type="nucleotide sequence ID" value="NZ_JACATN010000002.1"/>
</dbReference>
<evidence type="ECO:0000313" key="2">
    <source>
        <dbReference type="EMBL" id="MBT2160861.1"/>
    </source>
</evidence>
<evidence type="ECO:0000259" key="1">
    <source>
        <dbReference type="Pfam" id="PF03235"/>
    </source>
</evidence>
<comment type="caution">
    <text evidence="2">The sequence shown here is derived from an EMBL/GenBank/DDBJ whole genome shotgun (WGS) entry which is preliminary data.</text>
</comment>
<gene>
    <name evidence="2" type="ORF">HW347_06265</name>
</gene>
<dbReference type="EMBL" id="JACATN010000002">
    <property type="protein sequence ID" value="MBT2160861.1"/>
    <property type="molecule type" value="Genomic_DNA"/>
</dbReference>
<feature type="domain" description="GmrSD restriction endonucleases N-terminal" evidence="1">
    <location>
        <begin position="19"/>
        <end position="258"/>
    </location>
</feature>
<keyword evidence="3" id="KW-1185">Reference proteome</keyword>